<keyword evidence="4" id="KW-0413">Isomerase</keyword>
<dbReference type="EMBL" id="DVKS01000229">
    <property type="protein sequence ID" value="HIT43147.1"/>
    <property type="molecule type" value="Genomic_DNA"/>
</dbReference>
<gene>
    <name evidence="4" type="ORF">IAB60_13810</name>
</gene>
<feature type="domain" description="Phosphomannose isomerase type I catalytic" evidence="3">
    <location>
        <begin position="6"/>
        <end position="105"/>
    </location>
</feature>
<reference evidence="4" key="2">
    <citation type="journal article" date="2021" name="PeerJ">
        <title>Extensive microbial diversity within the chicken gut microbiome revealed by metagenomics and culture.</title>
        <authorList>
            <person name="Gilroy R."/>
            <person name="Ravi A."/>
            <person name="Getino M."/>
            <person name="Pursley I."/>
            <person name="Horton D.L."/>
            <person name="Alikhan N.F."/>
            <person name="Baker D."/>
            <person name="Gharbi K."/>
            <person name="Hall N."/>
            <person name="Watson M."/>
            <person name="Adriaenssens E.M."/>
            <person name="Foster-Nyarko E."/>
            <person name="Jarju S."/>
            <person name="Secka A."/>
            <person name="Antonio M."/>
            <person name="Oren A."/>
            <person name="Chaudhuri R.R."/>
            <person name="La Ragione R."/>
            <person name="Hildebrand F."/>
            <person name="Pallen M.J."/>
        </authorList>
    </citation>
    <scope>NUCLEOTIDE SEQUENCE</scope>
    <source>
        <strain evidence="4">CHK123-3438</strain>
    </source>
</reference>
<dbReference type="PANTHER" id="PTHR42742:SF3">
    <property type="entry name" value="FRUCTOKINASE"/>
    <property type="match status" value="1"/>
</dbReference>
<dbReference type="GO" id="GO:0004476">
    <property type="term" value="F:mannose-6-phosphate isomerase activity"/>
    <property type="evidence" value="ECO:0007669"/>
    <property type="project" value="InterPro"/>
</dbReference>
<evidence type="ECO:0000259" key="3">
    <source>
        <dbReference type="Pfam" id="PF20511"/>
    </source>
</evidence>
<dbReference type="PANTHER" id="PTHR42742">
    <property type="entry name" value="TRANSCRIPTIONAL REPRESSOR MPRA"/>
    <property type="match status" value="1"/>
</dbReference>
<dbReference type="InterPro" id="IPR014710">
    <property type="entry name" value="RmlC-like_jellyroll"/>
</dbReference>
<evidence type="ECO:0000313" key="5">
    <source>
        <dbReference type="Proteomes" id="UP000886860"/>
    </source>
</evidence>
<dbReference type="InterPro" id="IPR046457">
    <property type="entry name" value="PMI_typeI_cat"/>
</dbReference>
<protein>
    <submittedName>
        <fullName evidence="4">Class I mannose-6-phosphate isomerase</fullName>
    </submittedName>
</protein>
<comment type="caution">
    <text evidence="4">The sequence shown here is derived from an EMBL/GenBank/DDBJ whole genome shotgun (WGS) entry which is preliminary data.</text>
</comment>
<dbReference type="SUPFAM" id="SSF51182">
    <property type="entry name" value="RmlC-like cupins"/>
    <property type="match status" value="1"/>
</dbReference>
<accession>A0A9D1GMD2</accession>
<evidence type="ECO:0000256" key="2">
    <source>
        <dbReference type="ARBA" id="ARBA00022833"/>
    </source>
</evidence>
<dbReference type="Proteomes" id="UP000886860">
    <property type="component" value="Unassembled WGS sequence"/>
</dbReference>
<dbReference type="AlphaFoldDB" id="A0A9D1GMD2"/>
<sequence length="198" mass="22467">MGEMIFLQPVFKEVLWGGNKLRTMFGYSIPSDHTGEGWMISAHPKGDCCITEGTYKGKTLSWLWENHRELFGGLAGDVFPLLVKIIDAKDHLSIQVHPDDAYAAAHENGALGKTECWYVLDCEPDSTIVVGHNAKTKEELKSMIDEKRWMELIRIRPLHKGDFFQINPGTVHAIRGGSVILEIQQSSDITYRLYDYDR</sequence>
<organism evidence="4 5">
    <name type="scientific">Candidatus Caccovicinus merdipullorum</name>
    <dbReference type="NCBI Taxonomy" id="2840724"/>
    <lineage>
        <taxon>Bacteria</taxon>
        <taxon>Bacillati</taxon>
        <taxon>Bacillota</taxon>
        <taxon>Clostridia</taxon>
        <taxon>Eubacteriales</taxon>
        <taxon>Candidatus Caccovicinus</taxon>
    </lineage>
</organism>
<dbReference type="Pfam" id="PF20511">
    <property type="entry name" value="PMI_typeI_cat"/>
    <property type="match status" value="1"/>
</dbReference>
<evidence type="ECO:0000256" key="1">
    <source>
        <dbReference type="ARBA" id="ARBA00022723"/>
    </source>
</evidence>
<dbReference type="GO" id="GO:0008270">
    <property type="term" value="F:zinc ion binding"/>
    <property type="evidence" value="ECO:0007669"/>
    <property type="project" value="InterPro"/>
</dbReference>
<dbReference type="InterPro" id="IPR051804">
    <property type="entry name" value="Carb_Metab_Reg_Kinase/Isom"/>
</dbReference>
<reference evidence="4" key="1">
    <citation type="submission" date="2020-10" db="EMBL/GenBank/DDBJ databases">
        <authorList>
            <person name="Gilroy R."/>
        </authorList>
    </citation>
    <scope>NUCLEOTIDE SEQUENCE</scope>
    <source>
        <strain evidence="4">CHK123-3438</strain>
    </source>
</reference>
<dbReference type="Gene3D" id="2.60.120.10">
    <property type="entry name" value="Jelly Rolls"/>
    <property type="match status" value="1"/>
</dbReference>
<dbReference type="CDD" id="cd07010">
    <property type="entry name" value="cupin_PMI_type_I_N_bac"/>
    <property type="match status" value="1"/>
</dbReference>
<feature type="non-terminal residue" evidence="4">
    <location>
        <position position="198"/>
    </location>
</feature>
<keyword evidence="2" id="KW-0862">Zinc</keyword>
<dbReference type="InterPro" id="IPR011051">
    <property type="entry name" value="RmlC_Cupin_sf"/>
</dbReference>
<name>A0A9D1GMD2_9FIRM</name>
<evidence type="ECO:0000313" key="4">
    <source>
        <dbReference type="EMBL" id="HIT43147.1"/>
    </source>
</evidence>
<keyword evidence="1" id="KW-0479">Metal-binding</keyword>
<proteinExistence type="predicted"/>